<feature type="region of interest" description="Disordered" evidence="1">
    <location>
        <begin position="1"/>
        <end position="22"/>
    </location>
</feature>
<evidence type="ECO:0000256" key="1">
    <source>
        <dbReference type="SAM" id="MobiDB-lite"/>
    </source>
</evidence>
<feature type="region of interest" description="Disordered" evidence="1">
    <location>
        <begin position="70"/>
        <end position="124"/>
    </location>
</feature>
<feature type="compositionally biased region" description="Gly residues" evidence="1">
    <location>
        <begin position="1"/>
        <end position="17"/>
    </location>
</feature>
<dbReference type="Proteomes" id="UP000000763">
    <property type="component" value="Chromosome 2"/>
</dbReference>
<organism evidence="2 3">
    <name type="scientific">Oryza sativa subsp. japonica</name>
    <name type="common">Rice</name>
    <dbReference type="NCBI Taxonomy" id="39947"/>
    <lineage>
        <taxon>Eukaryota</taxon>
        <taxon>Viridiplantae</taxon>
        <taxon>Streptophyta</taxon>
        <taxon>Embryophyta</taxon>
        <taxon>Tracheophyta</taxon>
        <taxon>Spermatophyta</taxon>
        <taxon>Magnoliopsida</taxon>
        <taxon>Liliopsida</taxon>
        <taxon>Poales</taxon>
        <taxon>Poaceae</taxon>
        <taxon>BOP clade</taxon>
        <taxon>Oryzoideae</taxon>
        <taxon>Oryzeae</taxon>
        <taxon>Oryzinae</taxon>
        <taxon>Oryza</taxon>
        <taxon>Oryza sativa</taxon>
    </lineage>
</organism>
<protein>
    <submittedName>
        <fullName evidence="2">Uncharacterized protein</fullName>
    </submittedName>
</protein>
<sequence>MGVGGGVGEGEDGGSPGLDGWPWEAVARRWVVDIGGRRGAGGGAEAAGMEEGAAGSCWRWERRLGRGTRAVGWGREGVGEEAGQGEGEGEGRRGGSPAPLGPSDQPASQAAACGVATRGGGGLE</sequence>
<gene>
    <name evidence="2" type="primary">OJ1115_D03.29</name>
</gene>
<evidence type="ECO:0000313" key="3">
    <source>
        <dbReference type="Proteomes" id="UP000000763"/>
    </source>
</evidence>
<reference evidence="3" key="2">
    <citation type="journal article" date="2008" name="Nucleic Acids Res.">
        <title>The rice annotation project database (RAP-DB): 2008 update.</title>
        <authorList>
            <consortium name="The rice annotation project (RAP)"/>
        </authorList>
    </citation>
    <scope>GENOME REANNOTATION</scope>
    <source>
        <strain evidence="3">cv. Nipponbare</strain>
    </source>
</reference>
<reference evidence="3" key="1">
    <citation type="journal article" date="2005" name="Nature">
        <title>The map-based sequence of the rice genome.</title>
        <authorList>
            <consortium name="International rice genome sequencing project (IRGSP)"/>
            <person name="Matsumoto T."/>
            <person name="Wu J."/>
            <person name="Kanamori H."/>
            <person name="Katayose Y."/>
            <person name="Fujisawa M."/>
            <person name="Namiki N."/>
            <person name="Mizuno H."/>
            <person name="Yamamoto K."/>
            <person name="Antonio B.A."/>
            <person name="Baba T."/>
            <person name="Sakata K."/>
            <person name="Nagamura Y."/>
            <person name="Aoki H."/>
            <person name="Arikawa K."/>
            <person name="Arita K."/>
            <person name="Bito T."/>
            <person name="Chiden Y."/>
            <person name="Fujitsuka N."/>
            <person name="Fukunaka R."/>
            <person name="Hamada M."/>
            <person name="Harada C."/>
            <person name="Hayashi A."/>
            <person name="Hijishita S."/>
            <person name="Honda M."/>
            <person name="Hosokawa S."/>
            <person name="Ichikawa Y."/>
            <person name="Idonuma A."/>
            <person name="Iijima M."/>
            <person name="Ikeda M."/>
            <person name="Ikeno M."/>
            <person name="Ito K."/>
            <person name="Ito S."/>
            <person name="Ito T."/>
            <person name="Ito Y."/>
            <person name="Ito Y."/>
            <person name="Iwabuchi A."/>
            <person name="Kamiya K."/>
            <person name="Karasawa W."/>
            <person name="Kurita K."/>
            <person name="Katagiri S."/>
            <person name="Kikuta A."/>
            <person name="Kobayashi H."/>
            <person name="Kobayashi N."/>
            <person name="Machita K."/>
            <person name="Maehara T."/>
            <person name="Masukawa M."/>
            <person name="Mizubayashi T."/>
            <person name="Mukai Y."/>
            <person name="Nagasaki H."/>
            <person name="Nagata Y."/>
            <person name="Naito S."/>
            <person name="Nakashima M."/>
            <person name="Nakama Y."/>
            <person name="Nakamichi Y."/>
            <person name="Nakamura M."/>
            <person name="Meguro A."/>
            <person name="Negishi M."/>
            <person name="Ohta I."/>
            <person name="Ohta T."/>
            <person name="Okamoto M."/>
            <person name="Ono N."/>
            <person name="Saji S."/>
            <person name="Sakaguchi M."/>
            <person name="Sakai K."/>
            <person name="Shibata M."/>
            <person name="Shimokawa T."/>
            <person name="Song J."/>
            <person name="Takazaki Y."/>
            <person name="Terasawa K."/>
            <person name="Tsugane M."/>
            <person name="Tsuji K."/>
            <person name="Ueda S."/>
            <person name="Waki K."/>
            <person name="Yamagata H."/>
            <person name="Yamamoto M."/>
            <person name="Yamamoto S."/>
            <person name="Yamane H."/>
            <person name="Yoshiki S."/>
            <person name="Yoshihara R."/>
            <person name="Yukawa K."/>
            <person name="Zhong H."/>
            <person name="Yano M."/>
            <person name="Yuan Q."/>
            <person name="Ouyang S."/>
            <person name="Liu J."/>
            <person name="Jones K.M."/>
            <person name="Gansberger K."/>
            <person name="Moffat K."/>
            <person name="Hill J."/>
            <person name="Bera J."/>
            <person name="Fadrosh D."/>
            <person name="Jin S."/>
            <person name="Johri S."/>
            <person name="Kim M."/>
            <person name="Overton L."/>
            <person name="Reardon M."/>
            <person name="Tsitrin T."/>
            <person name="Vuong H."/>
            <person name="Weaver B."/>
            <person name="Ciecko A."/>
            <person name="Tallon L."/>
            <person name="Jackson J."/>
            <person name="Pai G."/>
            <person name="Aken S.V."/>
            <person name="Utterback T."/>
            <person name="Reidmuller S."/>
            <person name="Feldblyum T."/>
            <person name="Hsiao J."/>
            <person name="Zismann V."/>
            <person name="Iobst S."/>
            <person name="de Vazeille A.R."/>
            <person name="Buell C.R."/>
            <person name="Ying K."/>
            <person name="Li Y."/>
            <person name="Lu T."/>
            <person name="Huang Y."/>
            <person name="Zhao Q."/>
            <person name="Feng Q."/>
            <person name="Zhang L."/>
            <person name="Zhu J."/>
            <person name="Weng Q."/>
            <person name="Mu J."/>
            <person name="Lu Y."/>
            <person name="Fan D."/>
            <person name="Liu Y."/>
            <person name="Guan J."/>
            <person name="Zhang Y."/>
            <person name="Yu S."/>
            <person name="Liu X."/>
            <person name="Zhang Y."/>
            <person name="Hong G."/>
            <person name="Han B."/>
            <person name="Choisne N."/>
            <person name="Demange N."/>
            <person name="Orjeda G."/>
            <person name="Samain S."/>
            <person name="Cattolico L."/>
            <person name="Pelletier E."/>
            <person name="Couloux A."/>
            <person name="Segurens B."/>
            <person name="Wincker P."/>
            <person name="D'Hont A."/>
            <person name="Scarpelli C."/>
            <person name="Weissenbach J."/>
            <person name="Salanoubat M."/>
            <person name="Quetier F."/>
            <person name="Yu Y."/>
            <person name="Kim H.R."/>
            <person name="Rambo T."/>
            <person name="Currie J."/>
            <person name="Collura K."/>
            <person name="Luo M."/>
            <person name="Yang T."/>
            <person name="Ammiraju J.S.S."/>
            <person name="Engler F."/>
            <person name="Soderlund C."/>
            <person name="Wing R.A."/>
            <person name="Palmer L.E."/>
            <person name="de la Bastide M."/>
            <person name="Spiegel L."/>
            <person name="Nascimento L."/>
            <person name="Zutavern T."/>
            <person name="O'Shaughnessy A."/>
            <person name="Dike S."/>
            <person name="Dedhia N."/>
            <person name="Preston R."/>
            <person name="Balija V."/>
            <person name="McCombie W.R."/>
            <person name="Chow T."/>
            <person name="Chen H."/>
            <person name="Chung M."/>
            <person name="Chen C."/>
            <person name="Shaw J."/>
            <person name="Wu H."/>
            <person name="Hsiao K."/>
            <person name="Chao Y."/>
            <person name="Chu M."/>
            <person name="Cheng C."/>
            <person name="Hour A."/>
            <person name="Lee P."/>
            <person name="Lin S."/>
            <person name="Lin Y."/>
            <person name="Liou J."/>
            <person name="Liu S."/>
            <person name="Hsing Y."/>
            <person name="Raghuvanshi S."/>
            <person name="Mohanty A."/>
            <person name="Bharti A.K."/>
            <person name="Gaur A."/>
            <person name="Gupta V."/>
            <person name="Kumar D."/>
            <person name="Ravi V."/>
            <person name="Vij S."/>
            <person name="Kapur A."/>
            <person name="Khurana P."/>
            <person name="Khurana P."/>
            <person name="Khurana J.P."/>
            <person name="Tyagi A.K."/>
            <person name="Gaikwad K."/>
            <person name="Singh A."/>
            <person name="Dalal V."/>
            <person name="Srivastava S."/>
            <person name="Dixit A."/>
            <person name="Pal A.K."/>
            <person name="Ghazi I.A."/>
            <person name="Yadav M."/>
            <person name="Pandit A."/>
            <person name="Bhargava A."/>
            <person name="Sureshbabu K."/>
            <person name="Batra K."/>
            <person name="Sharma T.R."/>
            <person name="Mohapatra T."/>
            <person name="Singh N.K."/>
            <person name="Messing J."/>
            <person name="Nelson A.B."/>
            <person name="Fuks G."/>
            <person name="Kavchok S."/>
            <person name="Keizer G."/>
            <person name="Linton E."/>
            <person name="Llaca V."/>
            <person name="Song R."/>
            <person name="Tanyolac B."/>
            <person name="Young S."/>
            <person name="Ho-Il K."/>
            <person name="Hahn J.H."/>
            <person name="Sangsakoo G."/>
            <person name="Vanavichit A."/>
            <person name="de Mattos Luiz.A.T."/>
            <person name="Zimmer P.D."/>
            <person name="Malone G."/>
            <person name="Dellagostin O."/>
            <person name="de Oliveira A.C."/>
            <person name="Bevan M."/>
            <person name="Bancroft I."/>
            <person name="Minx P."/>
            <person name="Cordum H."/>
            <person name="Wilson R."/>
            <person name="Cheng Z."/>
            <person name="Jin W."/>
            <person name="Jiang J."/>
            <person name="Leong S.A."/>
            <person name="Iwama H."/>
            <person name="Gojobori T."/>
            <person name="Itoh T."/>
            <person name="Niimura Y."/>
            <person name="Fujii Y."/>
            <person name="Habara T."/>
            <person name="Sakai H."/>
            <person name="Sato Y."/>
            <person name="Wilson G."/>
            <person name="Kumar K."/>
            <person name="McCouch S."/>
            <person name="Juretic N."/>
            <person name="Hoen D."/>
            <person name="Wright S."/>
            <person name="Bruskiewich R."/>
            <person name="Bureau T."/>
            <person name="Miyao A."/>
            <person name="Hirochika H."/>
            <person name="Nishikawa T."/>
            <person name="Kadowaki K."/>
            <person name="Sugiura M."/>
            <person name="Burr B."/>
            <person name="Sasaki T."/>
        </authorList>
    </citation>
    <scope>NUCLEOTIDE SEQUENCE [LARGE SCALE GENOMIC DNA]</scope>
    <source>
        <strain evidence="3">cv. Nipponbare</strain>
    </source>
</reference>
<dbReference type="AlphaFoldDB" id="Q6KA58"/>
<feature type="compositionally biased region" description="Gly residues" evidence="1">
    <location>
        <begin position="74"/>
        <end position="86"/>
    </location>
</feature>
<dbReference type="EMBL" id="AP004001">
    <property type="protein sequence ID" value="BAD21499.1"/>
    <property type="molecule type" value="Genomic_DNA"/>
</dbReference>
<proteinExistence type="predicted"/>
<accession>Q6KA58</accession>
<evidence type="ECO:0000313" key="2">
    <source>
        <dbReference type="EMBL" id="BAD21499.1"/>
    </source>
</evidence>
<name>Q6KA58_ORYSJ</name>